<reference evidence="2" key="1">
    <citation type="submission" date="2023-07" db="EMBL/GenBank/DDBJ databases">
        <title>draft genome sequence of fig (Ficus carica).</title>
        <authorList>
            <person name="Takahashi T."/>
            <person name="Nishimura K."/>
        </authorList>
    </citation>
    <scope>NUCLEOTIDE SEQUENCE</scope>
</reference>
<sequence>MRDVITPYVEPGFSMDNSGTHPVLEEELTLTNGGRQGNTRRTGNVASPSWSRGSSGHIILNMNEFSSASGPEEENTSSEYDLSDDDGFLVVAVVAVAASGHVDVNADYVLTDRGMIQVQVQKGSKMHRGGVQ</sequence>
<evidence type="ECO:0000313" key="3">
    <source>
        <dbReference type="Proteomes" id="UP001187192"/>
    </source>
</evidence>
<dbReference type="EMBL" id="BTGU01004701">
    <property type="protein sequence ID" value="GMN30985.1"/>
    <property type="molecule type" value="Genomic_DNA"/>
</dbReference>
<organism evidence="2 3">
    <name type="scientific">Ficus carica</name>
    <name type="common">Common fig</name>
    <dbReference type="NCBI Taxonomy" id="3494"/>
    <lineage>
        <taxon>Eukaryota</taxon>
        <taxon>Viridiplantae</taxon>
        <taxon>Streptophyta</taxon>
        <taxon>Embryophyta</taxon>
        <taxon>Tracheophyta</taxon>
        <taxon>Spermatophyta</taxon>
        <taxon>Magnoliopsida</taxon>
        <taxon>eudicotyledons</taxon>
        <taxon>Gunneridae</taxon>
        <taxon>Pentapetalae</taxon>
        <taxon>rosids</taxon>
        <taxon>fabids</taxon>
        <taxon>Rosales</taxon>
        <taxon>Moraceae</taxon>
        <taxon>Ficeae</taxon>
        <taxon>Ficus</taxon>
    </lineage>
</organism>
<keyword evidence="3" id="KW-1185">Reference proteome</keyword>
<proteinExistence type="predicted"/>
<dbReference type="AlphaFoldDB" id="A0AA88CTF2"/>
<feature type="compositionally biased region" description="Low complexity" evidence="1">
    <location>
        <begin position="31"/>
        <end position="44"/>
    </location>
</feature>
<feature type="compositionally biased region" description="Polar residues" evidence="1">
    <location>
        <begin position="45"/>
        <end position="54"/>
    </location>
</feature>
<feature type="region of interest" description="Disordered" evidence="1">
    <location>
        <begin position="31"/>
        <end position="55"/>
    </location>
</feature>
<protein>
    <submittedName>
        <fullName evidence="2">Uncharacterized protein</fullName>
    </submittedName>
</protein>
<dbReference type="Proteomes" id="UP001187192">
    <property type="component" value="Unassembled WGS sequence"/>
</dbReference>
<gene>
    <name evidence="2" type="ORF">TIFTF001_046468</name>
</gene>
<evidence type="ECO:0000256" key="1">
    <source>
        <dbReference type="SAM" id="MobiDB-lite"/>
    </source>
</evidence>
<name>A0AA88CTF2_FICCA</name>
<accession>A0AA88CTF2</accession>
<comment type="caution">
    <text evidence="2">The sequence shown here is derived from an EMBL/GenBank/DDBJ whole genome shotgun (WGS) entry which is preliminary data.</text>
</comment>
<evidence type="ECO:0000313" key="2">
    <source>
        <dbReference type="EMBL" id="GMN30985.1"/>
    </source>
</evidence>